<name>A0A7S2U0Y3_9EUKA</name>
<organism evidence="4">
    <name type="scientific">Lotharella oceanica</name>
    <dbReference type="NCBI Taxonomy" id="641309"/>
    <lineage>
        <taxon>Eukaryota</taxon>
        <taxon>Sar</taxon>
        <taxon>Rhizaria</taxon>
        <taxon>Cercozoa</taxon>
        <taxon>Chlorarachniophyceae</taxon>
        <taxon>Lotharella</taxon>
    </lineage>
</organism>
<evidence type="ECO:0000256" key="1">
    <source>
        <dbReference type="ARBA" id="ARBA00022679"/>
    </source>
</evidence>
<dbReference type="GO" id="GO:0016740">
    <property type="term" value="F:transferase activity"/>
    <property type="evidence" value="ECO:0007669"/>
    <property type="project" value="UniProtKB-KW"/>
</dbReference>
<dbReference type="SUPFAM" id="SSF53335">
    <property type="entry name" value="S-adenosyl-L-methionine-dependent methyltransferases"/>
    <property type="match status" value="1"/>
</dbReference>
<keyword evidence="3" id="KW-0472">Membrane</keyword>
<evidence type="ECO:0000256" key="3">
    <source>
        <dbReference type="SAM" id="Phobius"/>
    </source>
</evidence>
<protein>
    <recommendedName>
        <fullName evidence="5">Methyltransferase type 12 domain-containing protein</fullName>
    </recommendedName>
</protein>
<dbReference type="PANTHER" id="PTHR43861:SF3">
    <property type="entry name" value="PUTATIVE (AFU_ORTHOLOGUE AFUA_2G14390)-RELATED"/>
    <property type="match status" value="1"/>
</dbReference>
<evidence type="ECO:0008006" key="5">
    <source>
        <dbReference type="Google" id="ProtNLM"/>
    </source>
</evidence>
<dbReference type="Pfam" id="PF13489">
    <property type="entry name" value="Methyltransf_23"/>
    <property type="match status" value="1"/>
</dbReference>
<dbReference type="Gene3D" id="3.40.50.150">
    <property type="entry name" value="Vaccinia Virus protein VP39"/>
    <property type="match status" value="1"/>
</dbReference>
<evidence type="ECO:0000256" key="2">
    <source>
        <dbReference type="SAM" id="MobiDB-lite"/>
    </source>
</evidence>
<accession>A0A7S2U0Y3</accession>
<dbReference type="PANTHER" id="PTHR43861">
    <property type="entry name" value="TRANS-ACONITATE 2-METHYLTRANSFERASE-RELATED"/>
    <property type="match status" value="1"/>
</dbReference>
<keyword evidence="3" id="KW-1133">Transmembrane helix</keyword>
<keyword evidence="3" id="KW-0812">Transmembrane</keyword>
<feature type="compositionally biased region" description="Basic residues" evidence="2">
    <location>
        <begin position="10"/>
        <end position="22"/>
    </location>
</feature>
<dbReference type="AlphaFoldDB" id="A0A7S2U0Y3"/>
<feature type="transmembrane region" description="Helical" evidence="3">
    <location>
        <begin position="253"/>
        <end position="270"/>
    </location>
</feature>
<proteinExistence type="predicted"/>
<reference evidence="4" key="1">
    <citation type="submission" date="2021-01" db="EMBL/GenBank/DDBJ databases">
        <authorList>
            <person name="Corre E."/>
            <person name="Pelletier E."/>
            <person name="Niang G."/>
            <person name="Scheremetjew M."/>
            <person name="Finn R."/>
            <person name="Kale V."/>
            <person name="Holt S."/>
            <person name="Cochrane G."/>
            <person name="Meng A."/>
            <person name="Brown T."/>
            <person name="Cohen L."/>
        </authorList>
    </citation>
    <scope>NUCLEOTIDE SEQUENCE</scope>
    <source>
        <strain evidence="4">CCMP622</strain>
    </source>
</reference>
<dbReference type="CDD" id="cd02440">
    <property type="entry name" value="AdoMet_MTases"/>
    <property type="match status" value="1"/>
</dbReference>
<sequence>MASEGGHGGSHGHSHAHGHSHGGGKGNPNKDAWDKHQADYDKDSADFVAKAVPMMKKLLAGAGMTFDEDRKALDFGAGTGNLAIPLATSFCGHVTAVDLSEGMLAHLKKKIQSTDIENRFRIICAELGPGDVVKKPSDQKRHVKEGDYDLVLCSMVIHHVPDRKKIIEMFKSMLKPGGVLMIYEFEATPQAKEMMDTKKESHGVFHDGLTPMAFLELMTSAGAHATRSADRWIHIGFRLSSGLKSILHPMHRIFFRIASFGVLFVCYSLATKTRHEL</sequence>
<dbReference type="InterPro" id="IPR029063">
    <property type="entry name" value="SAM-dependent_MTases_sf"/>
</dbReference>
<gene>
    <name evidence="4" type="ORF">LSP00402_LOCUS19865</name>
</gene>
<evidence type="ECO:0000313" key="4">
    <source>
        <dbReference type="EMBL" id="CAD9775862.1"/>
    </source>
</evidence>
<feature type="region of interest" description="Disordered" evidence="2">
    <location>
        <begin position="1"/>
        <end position="35"/>
    </location>
</feature>
<dbReference type="EMBL" id="HBHP01032236">
    <property type="protein sequence ID" value="CAD9775862.1"/>
    <property type="molecule type" value="Transcribed_RNA"/>
</dbReference>
<keyword evidence="1" id="KW-0808">Transferase</keyword>